<dbReference type="PROSITE" id="PS00041">
    <property type="entry name" value="HTH_ARAC_FAMILY_1"/>
    <property type="match status" value="1"/>
</dbReference>
<keyword evidence="1" id="KW-0805">Transcription regulation</keyword>
<dbReference type="GO" id="GO:0003700">
    <property type="term" value="F:DNA-binding transcription factor activity"/>
    <property type="evidence" value="ECO:0007669"/>
    <property type="project" value="InterPro"/>
</dbReference>
<dbReference type="EMBL" id="JABBXH010000001">
    <property type="protein sequence ID" value="NMP30711.1"/>
    <property type="molecule type" value="Genomic_DNA"/>
</dbReference>
<evidence type="ECO:0000313" key="5">
    <source>
        <dbReference type="EMBL" id="NMP30711.1"/>
    </source>
</evidence>
<dbReference type="PROSITE" id="PS01124">
    <property type="entry name" value="HTH_ARAC_FAMILY_2"/>
    <property type="match status" value="1"/>
</dbReference>
<organism evidence="5 6">
    <name type="scientific">Thalassotalea algicola</name>
    <dbReference type="NCBI Taxonomy" id="2716224"/>
    <lineage>
        <taxon>Bacteria</taxon>
        <taxon>Pseudomonadati</taxon>
        <taxon>Pseudomonadota</taxon>
        <taxon>Gammaproteobacteria</taxon>
        <taxon>Alteromonadales</taxon>
        <taxon>Colwelliaceae</taxon>
        <taxon>Thalassotalea</taxon>
    </lineage>
</organism>
<keyword evidence="6" id="KW-1185">Reference proteome</keyword>
<dbReference type="Proteomes" id="UP000568664">
    <property type="component" value="Unassembled WGS sequence"/>
</dbReference>
<comment type="caution">
    <text evidence="5">The sequence shown here is derived from an EMBL/GenBank/DDBJ whole genome shotgun (WGS) entry which is preliminary data.</text>
</comment>
<protein>
    <submittedName>
        <fullName evidence="5">Helix-turn-helix transcriptional regulator</fullName>
    </submittedName>
</protein>
<name>A0A7Y0Q616_9GAMM</name>
<keyword evidence="2" id="KW-0238">DNA-binding</keyword>
<dbReference type="InterPro" id="IPR053142">
    <property type="entry name" value="PchR_regulatory_protein"/>
</dbReference>
<dbReference type="Pfam" id="PF12833">
    <property type="entry name" value="HTH_18"/>
    <property type="match status" value="1"/>
</dbReference>
<dbReference type="PANTHER" id="PTHR47893">
    <property type="entry name" value="REGULATORY PROTEIN PCHR"/>
    <property type="match status" value="1"/>
</dbReference>
<dbReference type="PANTHER" id="PTHR47893:SF1">
    <property type="entry name" value="REGULATORY PROTEIN PCHR"/>
    <property type="match status" value="1"/>
</dbReference>
<dbReference type="Gene3D" id="1.10.10.60">
    <property type="entry name" value="Homeodomain-like"/>
    <property type="match status" value="2"/>
</dbReference>
<dbReference type="InterPro" id="IPR018062">
    <property type="entry name" value="HTH_AraC-typ_CS"/>
</dbReference>
<evidence type="ECO:0000256" key="2">
    <source>
        <dbReference type="ARBA" id="ARBA00023125"/>
    </source>
</evidence>
<evidence type="ECO:0000313" key="6">
    <source>
        <dbReference type="Proteomes" id="UP000568664"/>
    </source>
</evidence>
<reference evidence="5 6" key="1">
    <citation type="submission" date="2020-04" db="EMBL/GenBank/DDBJ databases">
        <title>Thalassotalea sp. M1531, isolated from the surface of marine red alga.</title>
        <authorList>
            <person name="Pang L."/>
            <person name="Lu D.-C."/>
        </authorList>
    </citation>
    <scope>NUCLEOTIDE SEQUENCE [LARGE SCALE GENOMIC DNA]</scope>
    <source>
        <strain evidence="5 6">M1531</strain>
    </source>
</reference>
<accession>A0A7Y0Q616</accession>
<gene>
    <name evidence="5" type="ORF">HII17_03965</name>
</gene>
<feature type="domain" description="HTH araC/xylS-type" evidence="4">
    <location>
        <begin position="229"/>
        <end position="327"/>
    </location>
</feature>
<keyword evidence="3" id="KW-0804">Transcription</keyword>
<dbReference type="InterPro" id="IPR018060">
    <property type="entry name" value="HTH_AraC"/>
</dbReference>
<evidence type="ECO:0000256" key="1">
    <source>
        <dbReference type="ARBA" id="ARBA00023015"/>
    </source>
</evidence>
<sequence length="330" mass="37702">MNLEGKQQITTKELVRTLNDAGYKHTLVEQSSGDEQPMLAGELCFNKLPSGMRIHCTDIVEQKTGKTASEIDAGISINFLLAGSVDFALDNHQYHFSANSKPLIFINVLGQSQIFTRYFKQGMQLRKLNISVSKRWLLSRCQNKTERIAIAQLFANKRAVFQWPCIEDTLVLVEQLFTYHNTNNIGSRLMSEQLAFQLFANSYQLLMLSSKPNVTPRIQRCDLVGKEAASYERKLNDLLYKSPSLAQIASHLGASISTLQRYFKAKHQVTINEYIRHQKLERARRTLIFDKKSIGEVAYIAGYNHTSNFVTAFKKYFKITPAELQKRHLS</sequence>
<evidence type="ECO:0000259" key="4">
    <source>
        <dbReference type="PROSITE" id="PS01124"/>
    </source>
</evidence>
<dbReference type="InterPro" id="IPR009057">
    <property type="entry name" value="Homeodomain-like_sf"/>
</dbReference>
<dbReference type="RefSeq" id="WP_169073990.1">
    <property type="nucleotide sequence ID" value="NZ_JABBXH010000001.1"/>
</dbReference>
<dbReference type="SUPFAM" id="SSF46689">
    <property type="entry name" value="Homeodomain-like"/>
    <property type="match status" value="2"/>
</dbReference>
<proteinExistence type="predicted"/>
<dbReference type="AlphaFoldDB" id="A0A7Y0Q616"/>
<dbReference type="SMART" id="SM00342">
    <property type="entry name" value="HTH_ARAC"/>
    <property type="match status" value="1"/>
</dbReference>
<evidence type="ECO:0000256" key="3">
    <source>
        <dbReference type="ARBA" id="ARBA00023163"/>
    </source>
</evidence>
<dbReference type="GO" id="GO:0043565">
    <property type="term" value="F:sequence-specific DNA binding"/>
    <property type="evidence" value="ECO:0007669"/>
    <property type="project" value="InterPro"/>
</dbReference>